<protein>
    <submittedName>
        <fullName evidence="1">Uncharacterized protein</fullName>
    </submittedName>
</protein>
<evidence type="ECO:0000313" key="1">
    <source>
        <dbReference type="EMBL" id="CAI5794814.1"/>
    </source>
</evidence>
<proteinExistence type="predicted"/>
<accession>A0AA35PNN6</accession>
<dbReference type="PROSITE" id="PS51257">
    <property type="entry name" value="PROKAR_LIPOPROTEIN"/>
    <property type="match status" value="1"/>
</dbReference>
<keyword evidence="2" id="KW-1185">Reference proteome</keyword>
<dbReference type="Proteomes" id="UP001178461">
    <property type="component" value="Chromosome 15"/>
</dbReference>
<dbReference type="SUPFAM" id="SSF47923">
    <property type="entry name" value="Ypt/Rab-GAP domain of gyp1p"/>
    <property type="match status" value="1"/>
</dbReference>
<dbReference type="InterPro" id="IPR035969">
    <property type="entry name" value="Rab-GAP_TBC_sf"/>
</dbReference>
<dbReference type="Gene3D" id="1.10.472.80">
    <property type="entry name" value="Ypt/Rab-GAP domain of gyp1p, domain 3"/>
    <property type="match status" value="1"/>
</dbReference>
<organism evidence="1 2">
    <name type="scientific">Podarcis lilfordi</name>
    <name type="common">Lilford's wall lizard</name>
    <dbReference type="NCBI Taxonomy" id="74358"/>
    <lineage>
        <taxon>Eukaryota</taxon>
        <taxon>Metazoa</taxon>
        <taxon>Chordata</taxon>
        <taxon>Craniata</taxon>
        <taxon>Vertebrata</taxon>
        <taxon>Euteleostomi</taxon>
        <taxon>Lepidosauria</taxon>
        <taxon>Squamata</taxon>
        <taxon>Bifurcata</taxon>
        <taxon>Unidentata</taxon>
        <taxon>Episquamata</taxon>
        <taxon>Laterata</taxon>
        <taxon>Lacertibaenia</taxon>
        <taxon>Lacertidae</taxon>
        <taxon>Podarcis</taxon>
    </lineage>
</organism>
<name>A0AA35PNN6_9SAUR</name>
<evidence type="ECO:0000313" key="2">
    <source>
        <dbReference type="Proteomes" id="UP001178461"/>
    </source>
</evidence>
<reference evidence="1" key="1">
    <citation type="submission" date="2022-12" db="EMBL/GenBank/DDBJ databases">
        <authorList>
            <person name="Alioto T."/>
            <person name="Alioto T."/>
            <person name="Gomez Garrido J."/>
        </authorList>
    </citation>
    <scope>NUCLEOTIDE SEQUENCE</scope>
</reference>
<dbReference type="EMBL" id="OX395141">
    <property type="protein sequence ID" value="CAI5794814.1"/>
    <property type="molecule type" value="Genomic_DNA"/>
</dbReference>
<gene>
    <name evidence="1" type="ORF">PODLI_1B021315</name>
</gene>
<sequence length="1374" mass="153429">MEKETGEISGHPRTKLDNQNQTCSISWFSACLQETLLPGKPWHKVLERLETAFADEIKDKIRDPKQRKMVFNLLGQSFVKRYFSDCPVQPDSLSSTAISEINNTKLEEATRVWLQNQCLKAAESIHCHFHSGAEAASLAPEMVHFLDDVYSVVIAEMELLLATCGARRKAHLEGSAQGGEALWKLPQSSRVSGETSMVLQRPKSIESKDICLVLSKRPASQVSGNGKDLQLHIRPELHPPVLSCPESDLLGDLLCAIVSRGSENMSVACESLSGKLLPRTLRQFIWIDKLLRASSGSPQTKELMATEREAREDFGQTVAWRMAELNLRSATRSPLSGLIENAVVEKYRSVPCMCSFATNEQVILETSKSLNVLYVFNGTYDPYLIYWLFPLQMAFKQIAPRAEHPYELAMYLHSLHQNLFPTWGELFVTAESVMSLLEREDAEFFAHLHRAFKKNVTVDPEDFLVELILQERGRAQGICAFENGFPSRQNGTKEILASPVVFLRKWMGEGFVGVLNLPAVLLIWDQLFMKDWSLDVMQNFCVSILLLLKESFMAADDYPAVQQVFLSSASQLLTADIQRAWIHLQQGGLPADVPGLNRLNQRPLVDLSPPRHGSAEAGKMCLDPGEISPTGVKDILLTVVLPVPRAETRHSESLFKKFDPSAVKLTVSVYCGPEMLRSKTSSFSSSLLRKTQGKTETGFTLQFSESFAFDSLDPTAFVGVQDAKPYILLKVTYSPKGTDSLALGWQKVDVFQQETTGSGMIWAPREFSPCVPLNPGEVPDAIMECPFRELPKDFAEGRSTIQLTVYDLANERRRLQSHRLGEERLQGPSFLYAPWVPHDPSIMLPNPPRISQPFDLYIDALHYIPDNATITKVTGHFKNTGFSNLHPFVAFPVLESPSRNPEFQYRAAIDGGISSGMDINTWLLFQVHTVDMDSGDLVLLGSCVIHIFNAEGELNVGGFQLKLRAGLLEDGPSPLTPSLLNHHTVIPCCTLLIRLLPHAQVPVPPPNYLAGYYFTDGAKPSGSELEIISSFQKDSGFPNLVLDMALQLMNKEQSRVLPDQLKAWCVEKLNERGHLSPQHPLKCIDIHRAVRYRQEAGVRVRIKQAFGLKADGCYVNALARILKGAASMQLPELPQRWGGEETFLVQQLDFSSLQRSPKWIDPSVVLHPYLDDHSVLLVQIYGLDAIYTPDPSGQRAGTVAPRSGQAIELNEQSQLGWTVLPLFDRNCVGSGVHNTPLFQGVPSPEFLQGITTRPVKDVMSEGLQKKRLRLLATYGSLVTEVWDGHYFDDDRQELPVLNDLLSVDKTRKFLAAQASKRGKEMSQLVLKTLDKKTKKLGCTSLEYLQQEHFYKQTMGALFYNVVETALMNAGYGPL</sequence>